<feature type="region of interest" description="Disordered" evidence="1">
    <location>
        <begin position="41"/>
        <end position="62"/>
    </location>
</feature>
<dbReference type="Proteomes" id="UP001589647">
    <property type="component" value="Unassembled WGS sequence"/>
</dbReference>
<comment type="caution">
    <text evidence="3">The sequence shown here is derived from an EMBL/GenBank/DDBJ whole genome shotgun (WGS) entry which is preliminary data.</text>
</comment>
<organism evidence="3 4">
    <name type="scientific">Nonomuraea spiralis</name>
    <dbReference type="NCBI Taxonomy" id="46182"/>
    <lineage>
        <taxon>Bacteria</taxon>
        <taxon>Bacillati</taxon>
        <taxon>Actinomycetota</taxon>
        <taxon>Actinomycetes</taxon>
        <taxon>Streptosporangiales</taxon>
        <taxon>Streptosporangiaceae</taxon>
        <taxon>Nonomuraea</taxon>
    </lineage>
</organism>
<dbReference type="Pfam" id="PF09579">
    <property type="entry name" value="Spore_YtfJ"/>
    <property type="match status" value="1"/>
</dbReference>
<feature type="transmembrane region" description="Helical" evidence="2">
    <location>
        <begin position="92"/>
        <end position="111"/>
    </location>
</feature>
<accession>A0ABV5I6U0</accession>
<evidence type="ECO:0000313" key="4">
    <source>
        <dbReference type="Proteomes" id="UP001589647"/>
    </source>
</evidence>
<name>A0ABV5I6U0_9ACTN</name>
<keyword evidence="2" id="KW-0812">Transmembrane</keyword>
<evidence type="ECO:0000256" key="1">
    <source>
        <dbReference type="SAM" id="MobiDB-lite"/>
    </source>
</evidence>
<gene>
    <name evidence="3" type="ORF">ACFFV7_01140</name>
</gene>
<keyword evidence="2" id="KW-0472">Membrane</keyword>
<dbReference type="InterPro" id="IPR014229">
    <property type="entry name" value="Spore_YtfJ"/>
</dbReference>
<keyword evidence="4" id="KW-1185">Reference proteome</keyword>
<protein>
    <submittedName>
        <fullName evidence="3">Spore germination protein GerW family protein</fullName>
    </submittedName>
</protein>
<sequence>MDIKELLEQSKDVVTVKRVFGEPIRHGDVLVIPVARVAHGGGGGHGQGRDEKGEELGSGGGGGFGYSATPAGVFVVKDGDVQWRPAVDVNRIVLGGQIVGVVLVLTIRTIFKKWRRRK</sequence>
<evidence type="ECO:0000256" key="2">
    <source>
        <dbReference type="SAM" id="Phobius"/>
    </source>
</evidence>
<evidence type="ECO:0000313" key="3">
    <source>
        <dbReference type="EMBL" id="MFB9199780.1"/>
    </source>
</evidence>
<dbReference type="EMBL" id="JBHMEI010000001">
    <property type="protein sequence ID" value="MFB9199780.1"/>
    <property type="molecule type" value="Genomic_DNA"/>
</dbReference>
<dbReference type="RefSeq" id="WP_125637589.1">
    <property type="nucleotide sequence ID" value="NZ_BMRC01000001.1"/>
</dbReference>
<dbReference type="PANTHER" id="PTHR39162:SF1">
    <property type="entry name" value="SPORULATION PROTEIN YTFJ"/>
    <property type="match status" value="1"/>
</dbReference>
<keyword evidence="2" id="KW-1133">Transmembrane helix</keyword>
<proteinExistence type="predicted"/>
<dbReference type="PANTHER" id="PTHR39162">
    <property type="entry name" value="GLL3345 PROTEIN"/>
    <property type="match status" value="1"/>
</dbReference>
<reference evidence="3 4" key="1">
    <citation type="submission" date="2024-09" db="EMBL/GenBank/DDBJ databases">
        <authorList>
            <person name="Sun Q."/>
            <person name="Mori K."/>
        </authorList>
    </citation>
    <scope>NUCLEOTIDE SEQUENCE [LARGE SCALE GENOMIC DNA]</scope>
    <source>
        <strain evidence="3 4">CCM 3426</strain>
    </source>
</reference>